<dbReference type="PANTHER" id="PTHR46017:SF1">
    <property type="entry name" value="ALPHA-MANNOSIDASE 2C1"/>
    <property type="match status" value="1"/>
</dbReference>
<dbReference type="InterPro" id="IPR011013">
    <property type="entry name" value="Gal_mutarotase_sf_dom"/>
</dbReference>
<comment type="similarity">
    <text evidence="1">Belongs to the glycosyl hydrolase 38 family.</text>
</comment>
<evidence type="ECO:0000259" key="5">
    <source>
        <dbReference type="SMART" id="SM00872"/>
    </source>
</evidence>
<dbReference type="GO" id="GO:0004559">
    <property type="term" value="F:alpha-mannosidase activity"/>
    <property type="evidence" value="ECO:0007669"/>
    <property type="project" value="InterPro"/>
</dbReference>
<evidence type="ECO:0000313" key="6">
    <source>
        <dbReference type="EMBL" id="BAC07843.1"/>
    </source>
</evidence>
<dbReference type="Gene3D" id="3.20.110.10">
    <property type="entry name" value="Glycoside hydrolase 38, N terminal domain"/>
    <property type="match status" value="1"/>
</dbReference>
<keyword evidence="2" id="KW-0479">Metal-binding</keyword>
<dbReference type="RefSeq" id="WP_011056145.1">
    <property type="nucleotide sequence ID" value="NC_004113.1"/>
</dbReference>
<dbReference type="eggNOG" id="COG0383">
    <property type="taxonomic scope" value="Bacteria"/>
</dbReference>
<dbReference type="GO" id="GO:0030246">
    <property type="term" value="F:carbohydrate binding"/>
    <property type="evidence" value="ECO:0007669"/>
    <property type="project" value="InterPro"/>
</dbReference>
<reference evidence="6 7" key="1">
    <citation type="journal article" date="2002" name="DNA Res.">
        <title>Complete genome structure of the thermophilic cyanobacterium Thermosynechococcus elongatus BP-1.</title>
        <authorList>
            <person name="Nakamura Y."/>
            <person name="Kaneko T."/>
            <person name="Sato S."/>
            <person name="Ikeuchi M."/>
            <person name="Katoh H."/>
            <person name="Sasamoto S."/>
            <person name="Watanabe A."/>
            <person name="Iriguchi M."/>
            <person name="Kawashima K."/>
            <person name="Kimura T."/>
            <person name="Kishida Y."/>
            <person name="Kiyokawa C."/>
            <person name="Kohara M."/>
            <person name="Matsumoto M."/>
            <person name="Matsuno A."/>
            <person name="Nakazaki N."/>
            <person name="Shimpo S."/>
            <person name="Sugimoto M."/>
            <person name="Takeuchi C."/>
            <person name="Yamada M."/>
            <person name="Tabata S."/>
        </authorList>
    </citation>
    <scope>NUCLEOTIDE SEQUENCE [LARGE SCALE GENOMIC DNA]</scope>
    <source>
        <strain evidence="7">IAM M-273 / NIES-2133 / BP-1</strain>
    </source>
</reference>
<dbReference type="CDD" id="cd10789">
    <property type="entry name" value="GH38N_AMII_ER_cytosolic"/>
    <property type="match status" value="1"/>
</dbReference>
<proteinExistence type="inferred from homology"/>
<dbReference type="InterPro" id="IPR000602">
    <property type="entry name" value="Glyco_hydro_38_N"/>
</dbReference>
<dbReference type="Proteomes" id="UP000000440">
    <property type="component" value="Chromosome"/>
</dbReference>
<dbReference type="InterPro" id="IPR037094">
    <property type="entry name" value="Glyco_hydro_38_cen_sf"/>
</dbReference>
<dbReference type="SUPFAM" id="SSF88713">
    <property type="entry name" value="Glycoside hydrolase/deacetylase"/>
    <property type="match status" value="1"/>
</dbReference>
<protein>
    <submittedName>
        <fullName evidence="6">Tll0290 protein</fullName>
    </submittedName>
</protein>
<feature type="domain" description="Glycoside hydrolase family 38 central" evidence="5">
    <location>
        <begin position="481"/>
        <end position="559"/>
    </location>
</feature>
<dbReference type="InterPro" id="IPR027291">
    <property type="entry name" value="Glyco_hydro_38_N_sf"/>
</dbReference>
<dbReference type="Gene3D" id="2.70.98.30">
    <property type="entry name" value="Golgi alpha-mannosidase II, domain 4"/>
    <property type="match status" value="1"/>
</dbReference>
<dbReference type="SUPFAM" id="SSF88688">
    <property type="entry name" value="Families 57/38 glycoside transferase middle domain"/>
    <property type="match status" value="1"/>
</dbReference>
<evidence type="ECO:0000313" key="7">
    <source>
        <dbReference type="Proteomes" id="UP000000440"/>
    </source>
</evidence>
<dbReference type="GO" id="GO:0006013">
    <property type="term" value="P:mannose metabolic process"/>
    <property type="evidence" value="ECO:0007669"/>
    <property type="project" value="InterPro"/>
</dbReference>
<evidence type="ECO:0000256" key="4">
    <source>
        <dbReference type="ARBA" id="ARBA00023295"/>
    </source>
</evidence>
<keyword evidence="7" id="KW-1185">Reference proteome</keyword>
<dbReference type="STRING" id="197221.gene:10746873"/>
<keyword evidence="4" id="KW-0326">Glycosidase</keyword>
<dbReference type="SUPFAM" id="SSF74650">
    <property type="entry name" value="Galactose mutarotase-like"/>
    <property type="match status" value="1"/>
</dbReference>
<dbReference type="KEGG" id="tel:tll0290"/>
<evidence type="ECO:0000256" key="2">
    <source>
        <dbReference type="ARBA" id="ARBA00022723"/>
    </source>
</evidence>
<evidence type="ECO:0000256" key="1">
    <source>
        <dbReference type="ARBA" id="ARBA00009792"/>
    </source>
</evidence>
<gene>
    <name evidence="6" type="ordered locus">tll0290</name>
</gene>
<dbReference type="InterPro" id="IPR041147">
    <property type="entry name" value="GH38_C"/>
</dbReference>
<keyword evidence="3" id="KW-0378">Hydrolase</keyword>
<dbReference type="CAZy" id="GH38">
    <property type="family name" value="Glycoside Hydrolase Family 38"/>
</dbReference>
<dbReference type="PATRIC" id="fig|197221.4.peg.304"/>
<dbReference type="InterPro" id="IPR028995">
    <property type="entry name" value="Glyco_hydro_57/38_cen_sf"/>
</dbReference>
<name>Q8DM33_THEVB</name>
<organism evidence="6 7">
    <name type="scientific">Thermosynechococcus vestitus (strain NIES-2133 / IAM M-273 / BP-1)</name>
    <dbReference type="NCBI Taxonomy" id="197221"/>
    <lineage>
        <taxon>Bacteria</taxon>
        <taxon>Bacillati</taxon>
        <taxon>Cyanobacteriota</taxon>
        <taxon>Cyanophyceae</taxon>
        <taxon>Acaryochloridales</taxon>
        <taxon>Thermosynechococcaceae</taxon>
        <taxon>Thermosynechococcus</taxon>
    </lineage>
</organism>
<dbReference type="AlphaFoldDB" id="Q8DM33"/>
<dbReference type="InterPro" id="IPR011330">
    <property type="entry name" value="Glyco_hydro/deAcase_b/a-brl"/>
</dbReference>
<sequence length="1024" mass="115260">MVLTELIKKSRDYLRSLAVIEIHSQWFPLTSPSLKDVGTTPYGVNAKGHLTWPKGRHSLWLGQRLSVPAMVQGYSVAGLTLRLDLRWWADQATVYVNGQAVHQGDLFDHSVSLCLGEAVTPGQTWEVMLHLISPGHDDGALVKSCLRFESPTGVDPAFVAAELNILEIFAETLNLEPLELLLQEVLNSQGQRPILDSLLAQMHDSMLAIATPLREFTIHLCGHAHLDLAWLWPIAETWQVAQSTFQSVLGLKKRYPELTFTHSTPALYAHLQTHAPELFGQIQAAVAAGWWDVAAGLWVEPELNLIHAESIARQILYGQQYVQQVFGEMSPIAWLPDTFGFPERLPSFLAQGGIRYFVTQKLRWNDTTRFPYGWFVWRDVAGAEIHALMSAPIGEGIDPVKMATYAQQWWQQTGSQRSLWLPGVGNHGGGPTAEMLERVRRWQRLGGIGPQWQWTTVREYLAQLSQETPPTPQWQGELYLEFHRGCYTSHGDQKAAHDRAQRQLQEAERWCALAAITTSFAYPREELKTSWQQLLFNQFHDILPGSSIPEVYAEVNPTWQQLLKTTETLLAAAQTALCASIDYGTPPVAGAIPVVIFNSGVGDRAGVVHIDLAQLPQEIPSWRVYCPRGNYDLPAQLNAPQGCLTFSTPEVPGIGYTLLWLCPRSRPETLPTPPLGYVLENNYLHVEIDPATGEITNLYDKLNHRPCLGDRGNQLQFFRDQGQYWDAWNIDPNYGRHRLAGAILESIEWVTWHQLEQRLRVRWRFQSSWIQQEYVLQYQTPWLRIDTVIDWQEEHILLKAAFPLAISAEQITCETPGGVTVRPTLPNPHLSPHEQTKWEVPFLTWVDLSTPEYGVSLFSDCKHGLDAQANQLRLTLLRSPTWPDPTSDRCQHCFSYGVFPHSGSWQAAAVPQWAAQFHHPLRSAIGHGATKPFDPSPGALPAYAHLLHWSEAGIQCLALKEAEDGEGWQLRVADVAGEGGPLELHSTLIPWQIKARQTLLEMPTDGGNAMTLKPWEVVTLRLET</sequence>
<dbReference type="GO" id="GO:0046872">
    <property type="term" value="F:metal ion binding"/>
    <property type="evidence" value="ECO:0007669"/>
    <property type="project" value="UniProtKB-KW"/>
</dbReference>
<dbReference type="Gene3D" id="1.20.1270.50">
    <property type="entry name" value="Glycoside hydrolase family 38, central domain"/>
    <property type="match status" value="1"/>
</dbReference>
<dbReference type="PANTHER" id="PTHR46017">
    <property type="entry name" value="ALPHA-MANNOSIDASE 2C1"/>
    <property type="match status" value="1"/>
</dbReference>
<dbReference type="Pfam" id="PF01074">
    <property type="entry name" value="Glyco_hydro_38N"/>
    <property type="match status" value="1"/>
</dbReference>
<dbReference type="FunFam" id="1.20.1270.50:FF:000004">
    <property type="entry name" value="alpha-mannosidase 2C1 isoform X1"/>
    <property type="match status" value="1"/>
</dbReference>
<dbReference type="SMART" id="SM00872">
    <property type="entry name" value="Alpha-mann_mid"/>
    <property type="match status" value="1"/>
</dbReference>
<dbReference type="Pfam" id="PF17677">
    <property type="entry name" value="Glyco_hydro38C2"/>
    <property type="match status" value="1"/>
</dbReference>
<dbReference type="InterPro" id="IPR015341">
    <property type="entry name" value="Glyco_hydro_38_cen"/>
</dbReference>
<dbReference type="EnsemblBacteria" id="BAC07843">
    <property type="protein sequence ID" value="BAC07843"/>
    <property type="gene ID" value="BAC07843"/>
</dbReference>
<accession>Q8DM33</accession>
<dbReference type="Pfam" id="PF09261">
    <property type="entry name" value="Alpha-mann_mid"/>
    <property type="match status" value="1"/>
</dbReference>
<dbReference type="InterPro" id="IPR011682">
    <property type="entry name" value="Glyco_hydro_38_C"/>
</dbReference>
<dbReference type="Pfam" id="PF07748">
    <property type="entry name" value="Glyco_hydro_38C"/>
    <property type="match status" value="1"/>
</dbReference>
<dbReference type="GO" id="GO:0009313">
    <property type="term" value="P:oligosaccharide catabolic process"/>
    <property type="evidence" value="ECO:0007669"/>
    <property type="project" value="TreeGrafter"/>
</dbReference>
<evidence type="ECO:0000256" key="3">
    <source>
        <dbReference type="ARBA" id="ARBA00022801"/>
    </source>
</evidence>
<dbReference type="EMBL" id="BA000039">
    <property type="protein sequence ID" value="BAC07843.1"/>
    <property type="molecule type" value="Genomic_DNA"/>
</dbReference>